<dbReference type="EMBL" id="CP140152">
    <property type="protein sequence ID" value="WQH04415.1"/>
    <property type="molecule type" value="Genomic_DNA"/>
</dbReference>
<protein>
    <submittedName>
        <fullName evidence="15">TonB-dependent receptor</fullName>
    </submittedName>
</protein>
<keyword evidence="5 10" id="KW-0812">Transmembrane</keyword>
<dbReference type="PANTHER" id="PTHR47234:SF1">
    <property type="entry name" value="TONB-DEPENDENT RECEPTOR"/>
    <property type="match status" value="1"/>
</dbReference>
<feature type="domain" description="TonB-dependent receptor plug" evidence="14">
    <location>
        <begin position="49"/>
        <end position="167"/>
    </location>
</feature>
<dbReference type="PROSITE" id="PS52016">
    <property type="entry name" value="TONB_DEPENDENT_REC_3"/>
    <property type="match status" value="1"/>
</dbReference>
<keyword evidence="9 10" id="KW-0998">Cell outer membrane</keyword>
<dbReference type="Pfam" id="PF07715">
    <property type="entry name" value="Plug"/>
    <property type="match status" value="1"/>
</dbReference>
<keyword evidence="12" id="KW-0732">Signal</keyword>
<dbReference type="InterPro" id="IPR037066">
    <property type="entry name" value="Plug_dom_sf"/>
</dbReference>
<feature type="chain" id="PRO_5046252307" evidence="12">
    <location>
        <begin position="28"/>
        <end position="862"/>
    </location>
</feature>
<keyword evidence="3 10" id="KW-0813">Transport</keyword>
<dbReference type="Proteomes" id="UP001326110">
    <property type="component" value="Chromosome"/>
</dbReference>
<proteinExistence type="inferred from homology"/>
<evidence type="ECO:0000256" key="12">
    <source>
        <dbReference type="SAM" id="SignalP"/>
    </source>
</evidence>
<accession>A0ABZ0XZ64</accession>
<evidence type="ECO:0000256" key="11">
    <source>
        <dbReference type="RuleBase" id="RU003357"/>
    </source>
</evidence>
<evidence type="ECO:0000256" key="9">
    <source>
        <dbReference type="ARBA" id="ARBA00023237"/>
    </source>
</evidence>
<dbReference type="InterPro" id="IPR039426">
    <property type="entry name" value="TonB-dep_rcpt-like"/>
</dbReference>
<evidence type="ECO:0000259" key="14">
    <source>
        <dbReference type="Pfam" id="PF07715"/>
    </source>
</evidence>
<evidence type="ECO:0000256" key="7">
    <source>
        <dbReference type="ARBA" id="ARBA00023136"/>
    </source>
</evidence>
<evidence type="ECO:0000256" key="1">
    <source>
        <dbReference type="ARBA" id="ARBA00004571"/>
    </source>
</evidence>
<keyword evidence="16" id="KW-1185">Reference proteome</keyword>
<dbReference type="Gene3D" id="2.40.170.20">
    <property type="entry name" value="TonB-dependent receptor, beta-barrel domain"/>
    <property type="match status" value="1"/>
</dbReference>
<evidence type="ECO:0000256" key="5">
    <source>
        <dbReference type="ARBA" id="ARBA00022692"/>
    </source>
</evidence>
<keyword evidence="7 10" id="KW-0472">Membrane</keyword>
<name>A0ABZ0XZ64_9BURK</name>
<dbReference type="PANTHER" id="PTHR47234">
    <property type="match status" value="1"/>
</dbReference>
<gene>
    <name evidence="15" type="ORF">SR858_25825</name>
</gene>
<dbReference type="InterPro" id="IPR000531">
    <property type="entry name" value="Beta-barrel_TonB"/>
</dbReference>
<evidence type="ECO:0000259" key="13">
    <source>
        <dbReference type="Pfam" id="PF00593"/>
    </source>
</evidence>
<keyword evidence="8 15" id="KW-0675">Receptor</keyword>
<dbReference type="InterPro" id="IPR036942">
    <property type="entry name" value="Beta-barrel_TonB_sf"/>
</dbReference>
<keyword evidence="6 11" id="KW-0798">TonB box</keyword>
<keyword evidence="4 10" id="KW-1134">Transmembrane beta strand</keyword>
<feature type="signal peptide" evidence="12">
    <location>
        <begin position="1"/>
        <end position="27"/>
    </location>
</feature>
<dbReference type="Pfam" id="PF00593">
    <property type="entry name" value="TonB_dep_Rec_b-barrel"/>
    <property type="match status" value="1"/>
</dbReference>
<evidence type="ECO:0000256" key="10">
    <source>
        <dbReference type="PROSITE-ProRule" id="PRU01360"/>
    </source>
</evidence>
<evidence type="ECO:0000313" key="16">
    <source>
        <dbReference type="Proteomes" id="UP001326110"/>
    </source>
</evidence>
<evidence type="ECO:0000256" key="8">
    <source>
        <dbReference type="ARBA" id="ARBA00023170"/>
    </source>
</evidence>
<dbReference type="Gene3D" id="2.170.130.10">
    <property type="entry name" value="TonB-dependent receptor, plug domain"/>
    <property type="match status" value="1"/>
</dbReference>
<organism evidence="15 16">
    <name type="scientific">Duganella zoogloeoides</name>
    <dbReference type="NCBI Taxonomy" id="75659"/>
    <lineage>
        <taxon>Bacteria</taxon>
        <taxon>Pseudomonadati</taxon>
        <taxon>Pseudomonadota</taxon>
        <taxon>Betaproteobacteria</taxon>
        <taxon>Burkholderiales</taxon>
        <taxon>Oxalobacteraceae</taxon>
        <taxon>Telluria group</taxon>
        <taxon>Duganella</taxon>
    </lineage>
</organism>
<evidence type="ECO:0000256" key="4">
    <source>
        <dbReference type="ARBA" id="ARBA00022452"/>
    </source>
</evidence>
<reference evidence="15 16" key="1">
    <citation type="submission" date="2023-11" db="EMBL/GenBank/DDBJ databases">
        <title>MicrobeMod: A computational toolkit for identifying prokaryotic methylation and restriction-modification with nanopore sequencing.</title>
        <authorList>
            <person name="Crits-Christoph A."/>
            <person name="Kang S.C."/>
            <person name="Lee H."/>
            <person name="Ostrov N."/>
        </authorList>
    </citation>
    <scope>NUCLEOTIDE SEQUENCE [LARGE SCALE GENOMIC DNA]</scope>
    <source>
        <strain evidence="15 16">ATCC 25935</strain>
    </source>
</reference>
<dbReference type="RefSeq" id="WP_026637665.1">
    <property type="nucleotide sequence ID" value="NZ_CP140152.1"/>
</dbReference>
<evidence type="ECO:0000256" key="2">
    <source>
        <dbReference type="ARBA" id="ARBA00009810"/>
    </source>
</evidence>
<dbReference type="InterPro" id="IPR012910">
    <property type="entry name" value="Plug_dom"/>
</dbReference>
<comment type="subcellular location">
    <subcellularLocation>
        <location evidence="1 10">Cell outer membrane</location>
        <topology evidence="1 10">Multi-pass membrane protein</topology>
    </subcellularLocation>
</comment>
<evidence type="ECO:0000256" key="3">
    <source>
        <dbReference type="ARBA" id="ARBA00022448"/>
    </source>
</evidence>
<evidence type="ECO:0000256" key="6">
    <source>
        <dbReference type="ARBA" id="ARBA00023077"/>
    </source>
</evidence>
<evidence type="ECO:0000313" key="15">
    <source>
        <dbReference type="EMBL" id="WQH04415.1"/>
    </source>
</evidence>
<feature type="domain" description="TonB-dependent receptor-like beta-barrel" evidence="13">
    <location>
        <begin position="403"/>
        <end position="828"/>
    </location>
</feature>
<comment type="similarity">
    <text evidence="2 10 11">Belongs to the TonB-dependent receptor family.</text>
</comment>
<dbReference type="SUPFAM" id="SSF56935">
    <property type="entry name" value="Porins"/>
    <property type="match status" value="1"/>
</dbReference>
<sequence>MFSSRLPLTPLRLTLAVAAALPLLASAQTDAPSDMARVTVTGSNLRVTQKEGASAVQVLTAKDLAATGKTAVADVLRAISANSGNSYNEQYTGSFSAGTAGLSLRGLGQKNTLILVNGKRVASFATAQNLQETFVDLNSLPMEAVQRIEILKDGASSVYGSDAVAGVVNIILYQQFTGTEIKAQAGSSTEGTGQTEKSVALKTGFGDLDRDGYSVVLSADAMERDKLQQSDVAWMAGSDFRNYKNGTLAWVPTNYYGTDPTRLLGSAQGPLQLVPYDAITPGKAGTVLAYNPAQYKTLIPGVKRVHTALLGTVRLDADTDVYADLLYGYSSAAQTFSAPLTVGTGLRAWNNATQSLDDIAVTLPVGHPNNPGATPVAINATLFDLGPRMKVGRVDFYRALTGIKGTAAGWTYDASIGRSGSKLKETVDNFVNRYVFQDVLASGSYNFANQSANSEAVRQALRLSTLRPAESTLTTVDFSASRDLFALPAGTVGFAFGAQWRREEMDSNTSTAVLSGTELRPAINIIKGQRDVSALFAEFNVPLRQDLNLNLAGRADRYDDFGSSFSPKVSLRYEPFNWLLLRGTASRGFRAPSLPESTNSTAVSYASVLDPRDPVSPTQARGITNITRANTDLSPERSNNLNLGVVIAPTKNSSIGLDYYRIRQKDVIGTETADTIIANEATAPQNIVRGVDGRILTLYRQYANQGERHVSGLDLDARYTFIGGGWGNLTINGQLSRVLKFEAPLSTGARLTDGAGTNYFGSIPKWRGVTAATWDIGQWSNTVTWNYTDGYEQTTRKGDTVAPIGTLDLNLAWRVTPQTSVGLVVSNLTDKRPSWDSSTAFFDYTQADPRGRFAALKLSHKF</sequence>
<dbReference type="CDD" id="cd01347">
    <property type="entry name" value="ligand_gated_channel"/>
    <property type="match status" value="1"/>
</dbReference>